<gene>
    <name evidence="14" type="ORF">BU14_0031s0134</name>
</gene>
<dbReference type="GO" id="GO:0016567">
    <property type="term" value="P:protein ubiquitination"/>
    <property type="evidence" value="ECO:0007669"/>
    <property type="project" value="TreeGrafter"/>
</dbReference>
<reference evidence="14 15" key="1">
    <citation type="submission" date="2017-03" db="EMBL/GenBank/DDBJ databases">
        <title>WGS assembly of Porphyra umbilicalis.</title>
        <authorList>
            <person name="Brawley S.H."/>
            <person name="Blouin N.A."/>
            <person name="Ficko-Blean E."/>
            <person name="Wheeler G.L."/>
            <person name="Lohr M."/>
            <person name="Goodson H.V."/>
            <person name="Jenkins J.W."/>
            <person name="Blaby-Haas C.E."/>
            <person name="Helliwell K.E."/>
            <person name="Chan C."/>
            <person name="Marriage T."/>
            <person name="Bhattacharya D."/>
            <person name="Klein A.S."/>
            <person name="Badis Y."/>
            <person name="Brodie J."/>
            <person name="Cao Y."/>
            <person name="Collen J."/>
            <person name="Dittami S.M."/>
            <person name="Gachon C.M."/>
            <person name="Green B.R."/>
            <person name="Karpowicz S."/>
            <person name="Kim J.W."/>
            <person name="Kudahl U."/>
            <person name="Lin S."/>
            <person name="Michel G."/>
            <person name="Mittag M."/>
            <person name="Olson B.J."/>
            <person name="Pangilinan J."/>
            <person name="Peng Y."/>
            <person name="Qiu H."/>
            <person name="Shu S."/>
            <person name="Singer J.T."/>
            <person name="Smith A.G."/>
            <person name="Sprecher B.N."/>
            <person name="Wagner V."/>
            <person name="Wang W."/>
            <person name="Wang Z.-Y."/>
            <person name="Yan J."/>
            <person name="Yarish C."/>
            <person name="Zoeuner-Riek S."/>
            <person name="Zhuang Y."/>
            <person name="Zou Y."/>
            <person name="Lindquist E.A."/>
            <person name="Grimwood J."/>
            <person name="Barry K."/>
            <person name="Rokhsar D.S."/>
            <person name="Schmutz J."/>
            <person name="Stiller J.W."/>
            <person name="Grossman A.R."/>
            <person name="Prochnik S.E."/>
        </authorList>
    </citation>
    <scope>NUCLEOTIDE SEQUENCE [LARGE SCALE GENOMIC DNA]</scope>
    <source>
        <strain evidence="14">4086291</strain>
    </source>
</reference>
<keyword evidence="10" id="KW-1133">Transmembrane helix</keyword>
<keyword evidence="4" id="KW-0808">Transferase</keyword>
<evidence type="ECO:0000256" key="8">
    <source>
        <dbReference type="ARBA" id="ARBA00022786"/>
    </source>
</evidence>
<evidence type="ECO:0000256" key="4">
    <source>
        <dbReference type="ARBA" id="ARBA00022679"/>
    </source>
</evidence>
<comment type="catalytic activity">
    <reaction evidence="1">
        <text>S-ubiquitinyl-[E2 ubiquitin-conjugating enzyme]-L-cysteine + [acceptor protein]-L-lysine = [E2 ubiquitin-conjugating enzyme]-L-cysteine + N(6)-ubiquitinyl-[acceptor protein]-L-lysine.</text>
        <dbReference type="EC" id="2.3.2.27"/>
    </reaction>
</comment>
<dbReference type="PANTHER" id="PTHR45977:SF4">
    <property type="entry name" value="RING-TYPE DOMAIN-CONTAINING PROTEIN"/>
    <property type="match status" value="1"/>
</dbReference>
<dbReference type="AlphaFoldDB" id="A0A1X6PJK2"/>
<evidence type="ECO:0000256" key="1">
    <source>
        <dbReference type="ARBA" id="ARBA00000900"/>
    </source>
</evidence>
<evidence type="ECO:0000256" key="9">
    <source>
        <dbReference type="ARBA" id="ARBA00022833"/>
    </source>
</evidence>
<dbReference type="InterPro" id="IPR001841">
    <property type="entry name" value="Znf_RING"/>
</dbReference>
<dbReference type="InterPro" id="IPR013083">
    <property type="entry name" value="Znf_RING/FYVE/PHD"/>
</dbReference>
<evidence type="ECO:0000259" key="13">
    <source>
        <dbReference type="PROSITE" id="PS50089"/>
    </source>
</evidence>
<evidence type="ECO:0000313" key="15">
    <source>
        <dbReference type="Proteomes" id="UP000218209"/>
    </source>
</evidence>
<dbReference type="EMBL" id="KV918767">
    <property type="protein sequence ID" value="OSX80965.1"/>
    <property type="molecule type" value="Genomic_DNA"/>
</dbReference>
<dbReference type="Gene3D" id="3.30.40.10">
    <property type="entry name" value="Zinc/RING finger domain, C3HC4 (zinc finger)"/>
    <property type="match status" value="1"/>
</dbReference>
<dbReference type="SMART" id="SM00184">
    <property type="entry name" value="RING"/>
    <property type="match status" value="1"/>
</dbReference>
<dbReference type="OrthoDB" id="546048at2759"/>
<dbReference type="Proteomes" id="UP000218209">
    <property type="component" value="Unassembled WGS sequence"/>
</dbReference>
<evidence type="ECO:0000256" key="2">
    <source>
        <dbReference type="ARBA" id="ARBA00004141"/>
    </source>
</evidence>
<proteinExistence type="predicted"/>
<dbReference type="EC" id="2.3.2.27" evidence="3"/>
<dbReference type="GO" id="GO:0061630">
    <property type="term" value="F:ubiquitin protein ligase activity"/>
    <property type="evidence" value="ECO:0007669"/>
    <property type="project" value="UniProtKB-EC"/>
</dbReference>
<keyword evidence="15" id="KW-1185">Reference proteome</keyword>
<organism evidence="14 15">
    <name type="scientific">Porphyra umbilicalis</name>
    <name type="common">Purple laver</name>
    <name type="synonym">Red alga</name>
    <dbReference type="NCBI Taxonomy" id="2786"/>
    <lineage>
        <taxon>Eukaryota</taxon>
        <taxon>Rhodophyta</taxon>
        <taxon>Bangiophyceae</taxon>
        <taxon>Bangiales</taxon>
        <taxon>Bangiaceae</taxon>
        <taxon>Porphyra</taxon>
    </lineage>
</organism>
<evidence type="ECO:0000256" key="3">
    <source>
        <dbReference type="ARBA" id="ARBA00012483"/>
    </source>
</evidence>
<dbReference type="CDD" id="cd16448">
    <property type="entry name" value="RING-H2"/>
    <property type="match status" value="1"/>
</dbReference>
<evidence type="ECO:0000256" key="7">
    <source>
        <dbReference type="ARBA" id="ARBA00022771"/>
    </source>
</evidence>
<evidence type="ECO:0000256" key="11">
    <source>
        <dbReference type="ARBA" id="ARBA00023136"/>
    </source>
</evidence>
<protein>
    <recommendedName>
        <fullName evidence="3">RING-type E3 ubiquitin transferase</fullName>
        <ecNumber evidence="3">2.3.2.27</ecNumber>
    </recommendedName>
</protein>
<keyword evidence="9" id="KW-0862">Zinc</keyword>
<comment type="subcellular location">
    <subcellularLocation>
        <location evidence="2">Membrane</location>
        <topology evidence="2">Multi-pass membrane protein</topology>
    </subcellularLocation>
</comment>
<feature type="domain" description="RING-type" evidence="13">
    <location>
        <begin position="191"/>
        <end position="231"/>
    </location>
</feature>
<keyword evidence="11" id="KW-0472">Membrane</keyword>
<dbReference type="PANTHER" id="PTHR45977">
    <property type="entry name" value="TARGET OF ERK KINASE MPK-1"/>
    <property type="match status" value="1"/>
</dbReference>
<keyword evidence="7 12" id="KW-0863">Zinc-finger</keyword>
<keyword evidence="6" id="KW-0479">Metal-binding</keyword>
<evidence type="ECO:0000256" key="6">
    <source>
        <dbReference type="ARBA" id="ARBA00022723"/>
    </source>
</evidence>
<evidence type="ECO:0000256" key="5">
    <source>
        <dbReference type="ARBA" id="ARBA00022692"/>
    </source>
</evidence>
<keyword evidence="5" id="KW-0812">Transmembrane</keyword>
<dbReference type="GO" id="GO:0008270">
    <property type="term" value="F:zinc ion binding"/>
    <property type="evidence" value="ECO:0007669"/>
    <property type="project" value="UniProtKB-KW"/>
</dbReference>
<sequence>MDASDPRVVESVRSQFYQSMVGRQWVVRHLKSVRGAQLNGRRGMVVAADTTAPGGPRLLVRIDGEQAAIRLKAVNLAEPGSFTDAPSLSRVPPDRLVFLLRRVVAEKAEEVSAEGMERPDMVARLAHWRKHLDEQRLPPPVACMDPLLSAAEVAAAPLLTCMTQLRPCCTGDGTADAARFGEGLYGAGDVCAVCLSDLPVGLPVTGLPCGHVFHKACAADALAVRHACPSCARVPPPALNGGDFTVDSADQLLVRLKEWVVSGMCERCQARYQEADPLIAVPNASGVAQLVAQSQLTGQALG</sequence>
<dbReference type="SUPFAM" id="SSF57850">
    <property type="entry name" value="RING/U-box"/>
    <property type="match status" value="1"/>
</dbReference>
<evidence type="ECO:0000256" key="10">
    <source>
        <dbReference type="ARBA" id="ARBA00022989"/>
    </source>
</evidence>
<dbReference type="Pfam" id="PF13639">
    <property type="entry name" value="zf-RING_2"/>
    <property type="match status" value="1"/>
</dbReference>
<keyword evidence="8" id="KW-0833">Ubl conjugation pathway</keyword>
<accession>A0A1X6PJK2</accession>
<dbReference type="PROSITE" id="PS50089">
    <property type="entry name" value="ZF_RING_2"/>
    <property type="match status" value="1"/>
</dbReference>
<dbReference type="GO" id="GO:0006511">
    <property type="term" value="P:ubiquitin-dependent protein catabolic process"/>
    <property type="evidence" value="ECO:0007669"/>
    <property type="project" value="TreeGrafter"/>
</dbReference>
<dbReference type="GO" id="GO:0016020">
    <property type="term" value="C:membrane"/>
    <property type="evidence" value="ECO:0007669"/>
    <property type="project" value="UniProtKB-SubCell"/>
</dbReference>
<evidence type="ECO:0000256" key="12">
    <source>
        <dbReference type="PROSITE-ProRule" id="PRU00175"/>
    </source>
</evidence>
<evidence type="ECO:0000313" key="14">
    <source>
        <dbReference type="EMBL" id="OSX80965.1"/>
    </source>
</evidence>
<name>A0A1X6PJK2_PORUM</name>